<name>A0A1I1NNF9_9CLOT</name>
<keyword evidence="1" id="KW-0812">Transmembrane</keyword>
<protein>
    <submittedName>
        <fullName evidence="2">Uncharacterized protein</fullName>
    </submittedName>
</protein>
<dbReference type="Proteomes" id="UP000199263">
    <property type="component" value="Unassembled WGS sequence"/>
</dbReference>
<dbReference type="AlphaFoldDB" id="A0A1I1NNF9"/>
<evidence type="ECO:0000313" key="3">
    <source>
        <dbReference type="Proteomes" id="UP000199263"/>
    </source>
</evidence>
<gene>
    <name evidence="2" type="ORF">SAMN05421842_11614</name>
</gene>
<feature type="transmembrane region" description="Helical" evidence="1">
    <location>
        <begin position="7"/>
        <end position="25"/>
    </location>
</feature>
<keyword evidence="3" id="KW-1185">Reference proteome</keyword>
<accession>A0A1I1NNF9</accession>
<keyword evidence="1" id="KW-0472">Membrane</keyword>
<sequence>MKNIKKRFMLLSIIVLVFSLLYYLYPRSGSLNSFF</sequence>
<dbReference type="STRING" id="119641.SAMN05421842_11614"/>
<reference evidence="2 3" key="1">
    <citation type="submission" date="2016-10" db="EMBL/GenBank/DDBJ databases">
        <authorList>
            <person name="de Groot N.N."/>
        </authorList>
    </citation>
    <scope>NUCLEOTIDE SEQUENCE [LARGE SCALE GENOMIC DNA]</scope>
    <source>
        <strain evidence="2 3">DSM 12992</strain>
    </source>
</reference>
<dbReference type="EMBL" id="FOMG01000016">
    <property type="protein sequence ID" value="SFC99191.1"/>
    <property type="molecule type" value="Genomic_DNA"/>
</dbReference>
<keyword evidence="1" id="KW-1133">Transmembrane helix</keyword>
<proteinExistence type="predicted"/>
<evidence type="ECO:0000256" key="1">
    <source>
        <dbReference type="SAM" id="Phobius"/>
    </source>
</evidence>
<evidence type="ECO:0000313" key="2">
    <source>
        <dbReference type="EMBL" id="SFC99191.1"/>
    </source>
</evidence>
<organism evidence="2 3">
    <name type="scientific">Clostridium uliginosum</name>
    <dbReference type="NCBI Taxonomy" id="119641"/>
    <lineage>
        <taxon>Bacteria</taxon>
        <taxon>Bacillati</taxon>
        <taxon>Bacillota</taxon>
        <taxon>Clostridia</taxon>
        <taxon>Eubacteriales</taxon>
        <taxon>Clostridiaceae</taxon>
        <taxon>Clostridium</taxon>
    </lineage>
</organism>